<gene>
    <name evidence="6" type="primary">cheB</name>
    <name evidence="12" type="ordered locus">Dred_2439</name>
</gene>
<evidence type="ECO:0000256" key="8">
    <source>
        <dbReference type="PROSITE-ProRule" id="PRU00169"/>
    </source>
</evidence>
<dbReference type="EC" id="3.5.1.44" evidence="6"/>
<dbReference type="GO" id="GO:0000156">
    <property type="term" value="F:phosphorelay response regulator activity"/>
    <property type="evidence" value="ECO:0007669"/>
    <property type="project" value="InterPro"/>
</dbReference>
<dbReference type="GO" id="GO:0006935">
    <property type="term" value="P:chemotaxis"/>
    <property type="evidence" value="ECO:0007669"/>
    <property type="project" value="UniProtKB-UniRule"/>
</dbReference>
<feature type="domain" description="Response regulatory" evidence="10">
    <location>
        <begin position="5"/>
        <end position="122"/>
    </location>
</feature>
<dbReference type="Pfam" id="PF00072">
    <property type="entry name" value="Response_reg"/>
    <property type="match status" value="1"/>
</dbReference>
<evidence type="ECO:0000256" key="4">
    <source>
        <dbReference type="ARBA" id="ARBA00024867"/>
    </source>
</evidence>
<comment type="PTM">
    <text evidence="6">Phosphorylated by CheA. Phosphorylation of the N-terminal regulatory domain activates the methylesterase activity.</text>
</comment>
<dbReference type="Pfam" id="PF01339">
    <property type="entry name" value="CheB_methylest"/>
    <property type="match status" value="1"/>
</dbReference>
<evidence type="ECO:0000256" key="7">
    <source>
        <dbReference type="PROSITE-ProRule" id="PRU00050"/>
    </source>
</evidence>
<evidence type="ECO:0000256" key="1">
    <source>
        <dbReference type="ARBA" id="ARBA00022490"/>
    </source>
</evidence>
<comment type="catalytic activity">
    <reaction evidence="5 6">
        <text>[protein]-L-glutamate 5-O-methyl ester + H2O = L-glutamyl-[protein] + methanol + H(+)</text>
        <dbReference type="Rhea" id="RHEA:23236"/>
        <dbReference type="Rhea" id="RHEA-COMP:10208"/>
        <dbReference type="Rhea" id="RHEA-COMP:10311"/>
        <dbReference type="ChEBI" id="CHEBI:15377"/>
        <dbReference type="ChEBI" id="CHEBI:15378"/>
        <dbReference type="ChEBI" id="CHEBI:17790"/>
        <dbReference type="ChEBI" id="CHEBI:29973"/>
        <dbReference type="ChEBI" id="CHEBI:82795"/>
        <dbReference type="EC" id="3.1.1.61"/>
    </reaction>
</comment>
<dbReference type="SUPFAM" id="SSF52172">
    <property type="entry name" value="CheY-like"/>
    <property type="match status" value="1"/>
</dbReference>
<dbReference type="InterPro" id="IPR001789">
    <property type="entry name" value="Sig_transdc_resp-reg_receiver"/>
</dbReference>
<dbReference type="HOGENOM" id="CLU_000445_51_0_9"/>
<evidence type="ECO:0000256" key="3">
    <source>
        <dbReference type="ARBA" id="ARBA00022801"/>
    </source>
</evidence>
<keyword evidence="6 8" id="KW-0597">Phosphoprotein</keyword>
<feature type="active site" evidence="6 7">
    <location>
        <position position="213"/>
    </location>
</feature>
<dbReference type="EC" id="3.1.1.61" evidence="6"/>
<dbReference type="PROSITE" id="PS50110">
    <property type="entry name" value="RESPONSE_REGULATORY"/>
    <property type="match status" value="1"/>
</dbReference>
<evidence type="ECO:0000256" key="2">
    <source>
        <dbReference type="ARBA" id="ARBA00022500"/>
    </source>
</evidence>
<feature type="domain" description="CheB-type methylesterase" evidence="11">
    <location>
        <begin position="173"/>
        <end position="369"/>
    </location>
</feature>
<dbReference type="HAMAP" id="MF_00099">
    <property type="entry name" value="CheB_chemtxs"/>
    <property type="match status" value="1"/>
</dbReference>
<keyword evidence="2 6" id="KW-0145">Chemotaxis</keyword>
<dbReference type="AlphaFoldDB" id="A4J796"/>
<comment type="subcellular location">
    <subcellularLocation>
        <location evidence="6">Cytoplasm</location>
    </subcellularLocation>
</comment>
<keyword evidence="1 6" id="KW-0963">Cytoplasm</keyword>
<dbReference type="RefSeq" id="WP_011878747.1">
    <property type="nucleotide sequence ID" value="NC_009253.1"/>
</dbReference>
<dbReference type="STRING" id="349161.Dred_2439"/>
<evidence type="ECO:0000259" key="10">
    <source>
        <dbReference type="PROSITE" id="PS50110"/>
    </source>
</evidence>
<comment type="domain">
    <text evidence="6">Contains a C-terminal catalytic domain, and an N-terminal region which modulates catalytic activity.</text>
</comment>
<comment type="catalytic activity">
    <reaction evidence="6">
        <text>L-glutaminyl-[protein] + H2O = L-glutamyl-[protein] + NH4(+)</text>
        <dbReference type="Rhea" id="RHEA:16441"/>
        <dbReference type="Rhea" id="RHEA-COMP:10207"/>
        <dbReference type="Rhea" id="RHEA-COMP:10208"/>
        <dbReference type="ChEBI" id="CHEBI:15377"/>
        <dbReference type="ChEBI" id="CHEBI:28938"/>
        <dbReference type="ChEBI" id="CHEBI:29973"/>
        <dbReference type="ChEBI" id="CHEBI:30011"/>
        <dbReference type="EC" id="3.5.1.44"/>
    </reaction>
</comment>
<name>A4J796_DESRM</name>
<evidence type="ECO:0000313" key="12">
    <source>
        <dbReference type="EMBL" id="ABO50949.1"/>
    </source>
</evidence>
<dbReference type="SUPFAM" id="SSF52738">
    <property type="entry name" value="Methylesterase CheB, C-terminal domain"/>
    <property type="match status" value="1"/>
</dbReference>
<dbReference type="PROSITE" id="PS50122">
    <property type="entry name" value="CHEB"/>
    <property type="match status" value="1"/>
</dbReference>
<dbReference type="CDD" id="cd17541">
    <property type="entry name" value="REC_CheB-like"/>
    <property type="match status" value="1"/>
</dbReference>
<dbReference type="GO" id="GO:0050568">
    <property type="term" value="F:protein-glutamine glutaminase activity"/>
    <property type="evidence" value="ECO:0007669"/>
    <property type="project" value="UniProtKB-UniRule"/>
</dbReference>
<dbReference type="CDD" id="cd16432">
    <property type="entry name" value="CheB_Rec"/>
    <property type="match status" value="1"/>
</dbReference>
<dbReference type="Proteomes" id="UP000001556">
    <property type="component" value="Chromosome"/>
</dbReference>
<feature type="region of interest" description="Disordered" evidence="9">
    <location>
        <begin position="138"/>
        <end position="169"/>
    </location>
</feature>
<organism evidence="12 13">
    <name type="scientific">Desulforamulus reducens (strain ATCC BAA-1160 / DSM 100696 / MI-1)</name>
    <name type="common">Desulfotomaculum reducens</name>
    <dbReference type="NCBI Taxonomy" id="349161"/>
    <lineage>
        <taxon>Bacteria</taxon>
        <taxon>Bacillati</taxon>
        <taxon>Bacillota</taxon>
        <taxon>Clostridia</taxon>
        <taxon>Eubacteriales</taxon>
        <taxon>Peptococcaceae</taxon>
        <taxon>Desulforamulus</taxon>
    </lineage>
</organism>
<feature type="active site" evidence="6 7">
    <location>
        <position position="186"/>
    </location>
</feature>
<reference evidence="12 13" key="1">
    <citation type="submission" date="2007-03" db="EMBL/GenBank/DDBJ databases">
        <title>Complete sequence of Desulfotomaculum reducens MI-1.</title>
        <authorList>
            <consortium name="US DOE Joint Genome Institute"/>
            <person name="Copeland A."/>
            <person name="Lucas S."/>
            <person name="Lapidus A."/>
            <person name="Barry K."/>
            <person name="Detter J.C."/>
            <person name="Glavina del Rio T."/>
            <person name="Hammon N."/>
            <person name="Israni S."/>
            <person name="Dalin E."/>
            <person name="Tice H."/>
            <person name="Pitluck S."/>
            <person name="Sims D."/>
            <person name="Brettin T."/>
            <person name="Bruce D."/>
            <person name="Han C."/>
            <person name="Tapia R."/>
            <person name="Schmutz J."/>
            <person name="Larimer F."/>
            <person name="Land M."/>
            <person name="Hauser L."/>
            <person name="Kyrpides N."/>
            <person name="Kim E."/>
            <person name="Tebo B.M."/>
            <person name="Richardson P."/>
        </authorList>
    </citation>
    <scope>NUCLEOTIDE SEQUENCE [LARGE SCALE GENOMIC DNA]</scope>
    <source>
        <strain evidence="12 13">MI-1</strain>
    </source>
</reference>
<dbReference type="InterPro" id="IPR000673">
    <property type="entry name" value="Sig_transdc_resp-reg_Me-estase"/>
</dbReference>
<keyword evidence="13" id="KW-1185">Reference proteome</keyword>
<dbReference type="OrthoDB" id="9793421at2"/>
<protein>
    <recommendedName>
        <fullName evidence="6">Protein-glutamate methylesterase/protein-glutamine glutaminase</fullName>
        <ecNumber evidence="6">3.1.1.61</ecNumber>
        <ecNumber evidence="6">3.5.1.44</ecNumber>
    </recommendedName>
</protein>
<comment type="function">
    <text evidence="4">May play the central regulatory role in sporulation. It may be an element of the effector pathway responsible for the activation of sporulation genes in response to nutritional stress. Spo0A may act in concert with spo0H (a sigma factor) to control the expression of some genes that are critical to the sporulation process.</text>
</comment>
<dbReference type="GO" id="GO:0005737">
    <property type="term" value="C:cytoplasm"/>
    <property type="evidence" value="ECO:0007669"/>
    <property type="project" value="UniProtKB-SubCell"/>
</dbReference>
<evidence type="ECO:0000256" key="6">
    <source>
        <dbReference type="HAMAP-Rule" id="MF_00099"/>
    </source>
</evidence>
<dbReference type="eggNOG" id="COG2201">
    <property type="taxonomic scope" value="Bacteria"/>
</dbReference>
<proteinExistence type="inferred from homology"/>
<comment type="similarity">
    <text evidence="6">Belongs to the CheB family.</text>
</comment>
<dbReference type="KEGG" id="drm:Dred_2439"/>
<evidence type="ECO:0000259" key="11">
    <source>
        <dbReference type="PROSITE" id="PS50122"/>
    </source>
</evidence>
<feature type="modified residue" description="4-aspartylphosphate" evidence="6 8">
    <location>
        <position position="56"/>
    </location>
</feature>
<dbReference type="InterPro" id="IPR035909">
    <property type="entry name" value="CheB_C"/>
</dbReference>
<dbReference type="InterPro" id="IPR008248">
    <property type="entry name" value="CheB-like"/>
</dbReference>
<dbReference type="GO" id="GO:0008984">
    <property type="term" value="F:protein-glutamate methylesterase activity"/>
    <property type="evidence" value="ECO:0007669"/>
    <property type="project" value="UniProtKB-UniRule"/>
</dbReference>
<dbReference type="Gene3D" id="3.40.50.180">
    <property type="entry name" value="Methylesterase CheB, C-terminal domain"/>
    <property type="match status" value="1"/>
</dbReference>
<dbReference type="PANTHER" id="PTHR42872:SF6">
    <property type="entry name" value="PROTEIN-GLUTAMATE METHYLESTERASE_PROTEIN-GLUTAMINE GLUTAMINASE"/>
    <property type="match status" value="1"/>
</dbReference>
<dbReference type="SMART" id="SM00448">
    <property type="entry name" value="REC"/>
    <property type="match status" value="1"/>
</dbReference>
<dbReference type="Gene3D" id="3.40.50.2300">
    <property type="match status" value="1"/>
</dbReference>
<dbReference type="InterPro" id="IPR011006">
    <property type="entry name" value="CheY-like_superfamily"/>
</dbReference>
<dbReference type="NCBIfam" id="NF009206">
    <property type="entry name" value="PRK12555.1"/>
    <property type="match status" value="1"/>
</dbReference>
<comment type="function">
    <text evidence="6">Involved in chemotaxis. Part of a chemotaxis signal transduction system that modulates chemotaxis in response to various stimuli. Catalyzes the demethylation of specific methylglutamate residues introduced into the chemoreceptors (methyl-accepting chemotaxis proteins or MCP) by CheR. Also mediates the irreversible deamidation of specific glutamine residues to glutamic acid.</text>
</comment>
<dbReference type="PANTHER" id="PTHR42872">
    <property type="entry name" value="PROTEIN-GLUTAMATE METHYLESTERASE/PROTEIN-GLUTAMINE GLUTAMINASE"/>
    <property type="match status" value="1"/>
</dbReference>
<evidence type="ECO:0000313" key="13">
    <source>
        <dbReference type="Proteomes" id="UP000001556"/>
    </source>
</evidence>
<dbReference type="PIRSF" id="PIRSF000876">
    <property type="entry name" value="RR_chemtxs_CheB"/>
    <property type="match status" value="1"/>
</dbReference>
<evidence type="ECO:0000256" key="9">
    <source>
        <dbReference type="SAM" id="MobiDB-lite"/>
    </source>
</evidence>
<sequence length="369" mass="38842">MLPVKVLVVDDSSLMRRLISRLLEEDKGIKVIGTAADGLEALQQIKALRPDVVTMDVEMPRLDGIATLRRLMVDFPTPAVMLSAHTHEGARATMDALSAGAVDFVAKPTSSAELPRMVEDLKTKVKVAARVSLRRVRTTLTPPPAPLARPKPATTAAPGSAKAKPQTQVRRQPYCGKIDLVVIGCSTGGPAALQQIIPYLPANLPAGVVVVQHIPVGFSKSMAEHLDKKSAISVRHAAEGDAIKAGQVLVAPAGYDLNFKAKGNGSTVALSNQGAPLAPGGFRPSVDWVMKSAAEVYGCRTLAVLLTGMGRDGARGMLAIKEQGGPTIAEHESTCVVYGMPKAAYDIGAAGKMVPLPQIAQEIQAFFDV</sequence>
<keyword evidence="3 6" id="KW-0378">Hydrolase</keyword>
<dbReference type="NCBIfam" id="NF001965">
    <property type="entry name" value="PRK00742.1"/>
    <property type="match status" value="1"/>
</dbReference>
<accession>A4J796</accession>
<evidence type="ECO:0000256" key="5">
    <source>
        <dbReference type="ARBA" id="ARBA00048267"/>
    </source>
</evidence>
<feature type="active site" evidence="6 7">
    <location>
        <position position="312"/>
    </location>
</feature>
<dbReference type="EMBL" id="CP000612">
    <property type="protein sequence ID" value="ABO50949.1"/>
    <property type="molecule type" value="Genomic_DNA"/>
</dbReference>